<dbReference type="SUPFAM" id="SSF48403">
    <property type="entry name" value="Ankyrin repeat"/>
    <property type="match status" value="1"/>
</dbReference>
<keyword evidence="5" id="KW-1185">Reference proteome</keyword>
<dbReference type="PROSITE" id="PS50088">
    <property type="entry name" value="ANK_REPEAT"/>
    <property type="match status" value="2"/>
</dbReference>
<comment type="caution">
    <text evidence="4">The sequence shown here is derived from an EMBL/GenBank/DDBJ whole genome shotgun (WGS) entry which is preliminary data.</text>
</comment>
<evidence type="ECO:0000313" key="5">
    <source>
        <dbReference type="Proteomes" id="UP001301958"/>
    </source>
</evidence>
<dbReference type="Gene3D" id="1.25.40.20">
    <property type="entry name" value="Ankyrin repeat-containing domain"/>
    <property type="match status" value="1"/>
</dbReference>
<keyword evidence="2 3" id="KW-0040">ANK repeat</keyword>
<dbReference type="SMART" id="SM00248">
    <property type="entry name" value="ANK"/>
    <property type="match status" value="2"/>
</dbReference>
<dbReference type="Pfam" id="PF12796">
    <property type="entry name" value="Ank_2"/>
    <property type="match status" value="1"/>
</dbReference>
<gene>
    <name evidence="4" type="ORF">QBC38DRAFT_377979</name>
</gene>
<name>A0AAN6YQJ6_9PEZI</name>
<dbReference type="PROSITE" id="PS50297">
    <property type="entry name" value="ANK_REP_REGION"/>
    <property type="match status" value="2"/>
</dbReference>
<accession>A0AAN6YQJ6</accession>
<feature type="non-terminal residue" evidence="4">
    <location>
        <position position="1"/>
    </location>
</feature>
<organism evidence="4 5">
    <name type="scientific">Podospora fimiseda</name>
    <dbReference type="NCBI Taxonomy" id="252190"/>
    <lineage>
        <taxon>Eukaryota</taxon>
        <taxon>Fungi</taxon>
        <taxon>Dikarya</taxon>
        <taxon>Ascomycota</taxon>
        <taxon>Pezizomycotina</taxon>
        <taxon>Sordariomycetes</taxon>
        <taxon>Sordariomycetidae</taxon>
        <taxon>Sordariales</taxon>
        <taxon>Podosporaceae</taxon>
        <taxon>Podospora</taxon>
    </lineage>
</organism>
<dbReference type="Proteomes" id="UP001301958">
    <property type="component" value="Unassembled WGS sequence"/>
</dbReference>
<protein>
    <submittedName>
        <fullName evidence="4">Ankyrin repeat-containing domain protein</fullName>
    </submittedName>
</protein>
<reference evidence="4" key="2">
    <citation type="submission" date="2023-05" db="EMBL/GenBank/DDBJ databases">
        <authorList>
            <consortium name="Lawrence Berkeley National Laboratory"/>
            <person name="Steindorff A."/>
            <person name="Hensen N."/>
            <person name="Bonometti L."/>
            <person name="Westerberg I."/>
            <person name="Brannstrom I.O."/>
            <person name="Guillou S."/>
            <person name="Cros-Aarteil S."/>
            <person name="Calhoun S."/>
            <person name="Haridas S."/>
            <person name="Kuo A."/>
            <person name="Mondo S."/>
            <person name="Pangilinan J."/>
            <person name="Riley R."/>
            <person name="Labutti K."/>
            <person name="Andreopoulos B."/>
            <person name="Lipzen A."/>
            <person name="Chen C."/>
            <person name="Yanf M."/>
            <person name="Daum C."/>
            <person name="Ng V."/>
            <person name="Clum A."/>
            <person name="Ohm R."/>
            <person name="Martin F."/>
            <person name="Silar P."/>
            <person name="Natvig D."/>
            <person name="Lalanne C."/>
            <person name="Gautier V."/>
            <person name="Ament-Velasquez S.L."/>
            <person name="Kruys A."/>
            <person name="Hutchinson M.I."/>
            <person name="Powell A.J."/>
            <person name="Barry K."/>
            <person name="Miller A.N."/>
            <person name="Grigoriev I.V."/>
            <person name="Debuchy R."/>
            <person name="Gladieux P."/>
            <person name="Thoren M.H."/>
            <person name="Johannesson H."/>
        </authorList>
    </citation>
    <scope>NUCLEOTIDE SEQUENCE</scope>
    <source>
        <strain evidence="4">CBS 990.96</strain>
    </source>
</reference>
<evidence type="ECO:0000256" key="2">
    <source>
        <dbReference type="ARBA" id="ARBA00023043"/>
    </source>
</evidence>
<sequence>NALQAASSEGHQEIVKLLLDKGADVNAQGGFYGNALQAASSEGHQQIVKLLLDKGADVNAHGSSQEVAGAG</sequence>
<keyword evidence="1" id="KW-0677">Repeat</keyword>
<dbReference type="AlphaFoldDB" id="A0AAN6YQJ6"/>
<feature type="repeat" description="ANK" evidence="3">
    <location>
        <begin position="34"/>
        <end position="63"/>
    </location>
</feature>
<dbReference type="InterPro" id="IPR002110">
    <property type="entry name" value="Ankyrin_rpt"/>
</dbReference>
<evidence type="ECO:0000256" key="3">
    <source>
        <dbReference type="PROSITE-ProRule" id="PRU00023"/>
    </source>
</evidence>
<dbReference type="PANTHER" id="PTHR24171">
    <property type="entry name" value="ANKYRIN REPEAT DOMAIN-CONTAINING PROTEIN 39-RELATED"/>
    <property type="match status" value="1"/>
</dbReference>
<feature type="repeat" description="ANK" evidence="3">
    <location>
        <begin position="1"/>
        <end position="30"/>
    </location>
</feature>
<evidence type="ECO:0000256" key="1">
    <source>
        <dbReference type="ARBA" id="ARBA00022737"/>
    </source>
</evidence>
<reference evidence="4" key="1">
    <citation type="journal article" date="2023" name="Mol. Phylogenet. Evol.">
        <title>Genome-scale phylogeny and comparative genomics of the fungal order Sordariales.</title>
        <authorList>
            <person name="Hensen N."/>
            <person name="Bonometti L."/>
            <person name="Westerberg I."/>
            <person name="Brannstrom I.O."/>
            <person name="Guillou S."/>
            <person name="Cros-Aarteil S."/>
            <person name="Calhoun S."/>
            <person name="Haridas S."/>
            <person name="Kuo A."/>
            <person name="Mondo S."/>
            <person name="Pangilinan J."/>
            <person name="Riley R."/>
            <person name="LaButti K."/>
            <person name="Andreopoulos B."/>
            <person name="Lipzen A."/>
            <person name="Chen C."/>
            <person name="Yan M."/>
            <person name="Daum C."/>
            <person name="Ng V."/>
            <person name="Clum A."/>
            <person name="Steindorff A."/>
            <person name="Ohm R.A."/>
            <person name="Martin F."/>
            <person name="Silar P."/>
            <person name="Natvig D.O."/>
            <person name="Lalanne C."/>
            <person name="Gautier V."/>
            <person name="Ament-Velasquez S.L."/>
            <person name="Kruys A."/>
            <person name="Hutchinson M.I."/>
            <person name="Powell A.J."/>
            <person name="Barry K."/>
            <person name="Miller A.N."/>
            <person name="Grigoriev I.V."/>
            <person name="Debuchy R."/>
            <person name="Gladieux P."/>
            <person name="Hiltunen Thoren M."/>
            <person name="Johannesson H."/>
        </authorList>
    </citation>
    <scope>NUCLEOTIDE SEQUENCE</scope>
    <source>
        <strain evidence="4">CBS 990.96</strain>
    </source>
</reference>
<dbReference type="EMBL" id="MU865604">
    <property type="protein sequence ID" value="KAK4220982.1"/>
    <property type="molecule type" value="Genomic_DNA"/>
</dbReference>
<evidence type="ECO:0000313" key="4">
    <source>
        <dbReference type="EMBL" id="KAK4220982.1"/>
    </source>
</evidence>
<proteinExistence type="predicted"/>
<dbReference type="InterPro" id="IPR036770">
    <property type="entry name" value="Ankyrin_rpt-contain_sf"/>
</dbReference>